<evidence type="ECO:0000313" key="1">
    <source>
        <dbReference type="EMBL" id="QIA89350.1"/>
    </source>
</evidence>
<evidence type="ECO:0000313" key="2">
    <source>
        <dbReference type="Proteomes" id="UP000463931"/>
    </source>
</evidence>
<dbReference type="Proteomes" id="UP000463931">
    <property type="component" value="Chromosome"/>
</dbReference>
<name>A0AAE6WGX6_9LACO</name>
<proteinExistence type="predicted"/>
<sequence length="589" mass="66856">MKNIKTNSVVLLLFLVITVCMIYPLVATGRIAAQVDWLFHAARVEQIYRNLSEGSLFTYIATSTFQSTGVGSFLFYPVIFIYPWAWLRFITTPIAAYYIWVGAFMFMTFVISYFSMLSFSKGKYLRSFIFALLYTLAPYRLYLGPASFVVGEYIASTFIPLAFLGFYHLVCGDKRKWYWLTIGMTLLAYSHILSILLISEIFTILLLVAFFTGDLDLKRAKYLLISAGVTVILVLPVIIPLVTDYFGKGITATYPGVGMIQNLGEVFTTSLSNTATSSSIGIILLLVLLSGWKWIKQDSLELPLYILAICLTLISTAIFPWKSFNGSFLALLQLPYRYLIYVVLLTAILGSRVIVELLAKYGLLKTNWRKAMTVLTVLLVSLISYYGSISNLSDRLANTAKNKEMVIKPLKADEQAILYAGILTDKNYQAQFNYWAQTGEVDYFPTKTLRKNHFLEYIVMDWDKAYRTNKDVYSIISGITRINGQEMRIKPYASANALRYQVELTRRGKIDLPVVHYVHTVVSVDGKQVSYQNSKRNTVQLELEKGSHTVTIGYLPSKAFFIGIKIALLGWGLLLIWIIVQTCYFKHKK</sequence>
<reference evidence="1 2" key="1">
    <citation type="journal article" date="2019" name="Nat. Med.">
        <title>Preventing dysbiosis of the neonatal mouse intestinal microbiome protects against late-onset sepsis.</title>
        <authorList>
            <person name="Singer J.R."/>
            <person name="Blosser E.G."/>
            <person name="Zindl C.L."/>
            <person name="Silberger D.J."/>
            <person name="Conlan S."/>
            <person name="Laufer V.A."/>
            <person name="DiToro D."/>
            <person name="Deming C."/>
            <person name="Kumar R."/>
            <person name="Morrow C.D."/>
            <person name="Segre J.A."/>
            <person name="Gray M.J."/>
            <person name="Randolph D.A."/>
            <person name="Weaver C.T."/>
        </authorList>
    </citation>
    <scope>NUCLEOTIDE SEQUENCE [LARGE SCALE GENOMIC DNA]</scope>
    <source>
        <strain evidence="1 2">V10</strain>
    </source>
</reference>
<gene>
    <name evidence="1" type="ORF">FEE40_03685</name>
</gene>
<protein>
    <submittedName>
        <fullName evidence="1">Uncharacterized protein</fullName>
    </submittedName>
</protein>
<accession>A0AAE6WGX6</accession>
<dbReference type="RefSeq" id="WP_163588014.1">
    <property type="nucleotide sequence ID" value="NZ_CP040852.1"/>
</dbReference>
<dbReference type="AlphaFoldDB" id="A0AAE6WGX6"/>
<dbReference type="EMBL" id="CP040852">
    <property type="protein sequence ID" value="QIA89350.1"/>
    <property type="molecule type" value="Genomic_DNA"/>
</dbReference>
<organism evidence="1 2">
    <name type="scientific">Ligilactobacillus murinus</name>
    <dbReference type="NCBI Taxonomy" id="1622"/>
    <lineage>
        <taxon>Bacteria</taxon>
        <taxon>Bacillati</taxon>
        <taxon>Bacillota</taxon>
        <taxon>Bacilli</taxon>
        <taxon>Lactobacillales</taxon>
        <taxon>Lactobacillaceae</taxon>
        <taxon>Ligilactobacillus</taxon>
    </lineage>
</organism>